<proteinExistence type="predicted"/>
<dbReference type="AlphaFoldDB" id="A0AAW9K7H6"/>
<name>A0AAW9K7H6_CARML</name>
<reference evidence="1" key="1">
    <citation type="submission" date="2023-08" db="EMBL/GenBank/DDBJ databases">
        <title>Genomic characterization of piscicolin 126 produced by Carnobacterium maltaromaticum CM22 strain isolated from salmon (Salmo salar).</title>
        <authorList>
            <person name="Gonzalez-Gragera E."/>
            <person name="Garcia-Lopez J.D."/>
            <person name="Teso-Perez C."/>
            <person name="Gimenez-Hernandez I."/>
            <person name="Peralta-Sanchez J.M."/>
            <person name="Valdivia E."/>
            <person name="Montalban-Lopez M."/>
            <person name="Martin-Platero A.M."/>
            <person name="Banos A."/>
            <person name="Martinez-Bueno M."/>
        </authorList>
    </citation>
    <scope>NUCLEOTIDE SEQUENCE</scope>
    <source>
        <strain evidence="1">CM22</strain>
    </source>
</reference>
<dbReference type="EMBL" id="JAVBVO010000003">
    <property type="protein sequence ID" value="MDZ5758248.1"/>
    <property type="molecule type" value="Genomic_DNA"/>
</dbReference>
<dbReference type="Proteomes" id="UP001290462">
    <property type="component" value="Unassembled WGS sequence"/>
</dbReference>
<gene>
    <name evidence="1" type="ORF">RAK27_06200</name>
</gene>
<comment type="caution">
    <text evidence="1">The sequence shown here is derived from an EMBL/GenBank/DDBJ whole genome shotgun (WGS) entry which is preliminary data.</text>
</comment>
<dbReference type="GeneID" id="83605708"/>
<sequence length="158" mass="18296">MALIKNTDKNIQLSLKLLNNKFLEIKESSHESWIPFALKLDVAGDCYEYEAKRGAVFTLYEINRLIGELEKNLGTKEAVNTFEEIEFYSSQAYFGMIFIDPLEADLVEVEFWFNMDVLSQSETKGYDQGYRFAVEVTDLKSFIAEIKHELKEILIKEG</sequence>
<protein>
    <submittedName>
        <fullName evidence="1">Uncharacterized protein</fullName>
    </submittedName>
</protein>
<dbReference type="RefSeq" id="WP_010053338.1">
    <property type="nucleotide sequence ID" value="NZ_BJOJ01000018.1"/>
</dbReference>
<organism evidence="1 2">
    <name type="scientific">Carnobacterium maltaromaticum</name>
    <name type="common">Carnobacterium piscicola</name>
    <dbReference type="NCBI Taxonomy" id="2751"/>
    <lineage>
        <taxon>Bacteria</taxon>
        <taxon>Bacillati</taxon>
        <taxon>Bacillota</taxon>
        <taxon>Bacilli</taxon>
        <taxon>Lactobacillales</taxon>
        <taxon>Carnobacteriaceae</taxon>
        <taxon>Carnobacterium</taxon>
    </lineage>
</organism>
<accession>A0AAW9K7H6</accession>
<dbReference type="InterPro" id="IPR056510">
    <property type="entry name" value="WapI"/>
</dbReference>
<evidence type="ECO:0000313" key="1">
    <source>
        <dbReference type="EMBL" id="MDZ5758248.1"/>
    </source>
</evidence>
<evidence type="ECO:0000313" key="2">
    <source>
        <dbReference type="Proteomes" id="UP001290462"/>
    </source>
</evidence>
<dbReference type="Pfam" id="PF24716">
    <property type="entry name" value="WapI"/>
    <property type="match status" value="1"/>
</dbReference>